<gene>
    <name evidence="2" type="ORF">SAMN05444008_107254</name>
</gene>
<dbReference type="Proteomes" id="UP000184368">
    <property type="component" value="Unassembled WGS sequence"/>
</dbReference>
<evidence type="ECO:0000256" key="1">
    <source>
        <dbReference type="SAM" id="SignalP"/>
    </source>
</evidence>
<dbReference type="InterPro" id="IPR025347">
    <property type="entry name" value="DUF4251"/>
</dbReference>
<evidence type="ECO:0008006" key="4">
    <source>
        <dbReference type="Google" id="ProtNLM"/>
    </source>
</evidence>
<dbReference type="STRING" id="1302690.BUE76_17225"/>
<evidence type="ECO:0000313" key="2">
    <source>
        <dbReference type="EMBL" id="SHF40219.1"/>
    </source>
</evidence>
<organism evidence="2 3">
    <name type="scientific">Cnuella takakiae</name>
    <dbReference type="NCBI Taxonomy" id="1302690"/>
    <lineage>
        <taxon>Bacteria</taxon>
        <taxon>Pseudomonadati</taxon>
        <taxon>Bacteroidota</taxon>
        <taxon>Chitinophagia</taxon>
        <taxon>Chitinophagales</taxon>
        <taxon>Chitinophagaceae</taxon>
        <taxon>Cnuella</taxon>
    </lineage>
</organism>
<feature type="chain" id="PRO_5012160498" description="DUF4251 domain-containing protein" evidence="1">
    <location>
        <begin position="23"/>
        <end position="164"/>
    </location>
</feature>
<accession>A0A1M5BCG2</accession>
<dbReference type="Gene3D" id="2.40.128.410">
    <property type="match status" value="1"/>
</dbReference>
<dbReference type="PROSITE" id="PS51257">
    <property type="entry name" value="PROKAR_LIPOPROTEIN"/>
    <property type="match status" value="1"/>
</dbReference>
<sequence>MKSLQLLRNGAFGLSLMATALACSAPQNTTGAADLNTGELLERKAFVFIPQTMSPTGGRTRQVTPDFFFRVSGDTVQSYLPYAGRSYNAPMDPTRGGMDFNTTQFGYQVSKGKKEATNITIEPRSGTEARQITLQVFPNGNASLQAVFNNRQSISYNGRIQARR</sequence>
<proteinExistence type="predicted"/>
<keyword evidence="1" id="KW-0732">Signal</keyword>
<dbReference type="EMBL" id="FQUO01000007">
    <property type="protein sequence ID" value="SHF40219.1"/>
    <property type="molecule type" value="Genomic_DNA"/>
</dbReference>
<dbReference type="Pfam" id="PF14059">
    <property type="entry name" value="DUF4251"/>
    <property type="match status" value="1"/>
</dbReference>
<reference evidence="2 3" key="1">
    <citation type="submission" date="2016-11" db="EMBL/GenBank/DDBJ databases">
        <authorList>
            <person name="Jaros S."/>
            <person name="Januszkiewicz K."/>
            <person name="Wedrychowicz H."/>
        </authorList>
    </citation>
    <scope>NUCLEOTIDE SEQUENCE [LARGE SCALE GENOMIC DNA]</scope>
    <source>
        <strain evidence="2 3">DSM 26897</strain>
    </source>
</reference>
<dbReference type="AlphaFoldDB" id="A0A1M5BCG2"/>
<feature type="signal peptide" evidence="1">
    <location>
        <begin position="1"/>
        <end position="22"/>
    </location>
</feature>
<protein>
    <recommendedName>
        <fullName evidence="4">DUF4251 domain-containing protein</fullName>
    </recommendedName>
</protein>
<dbReference type="OrthoDB" id="1097715at2"/>
<evidence type="ECO:0000313" key="3">
    <source>
        <dbReference type="Proteomes" id="UP000184368"/>
    </source>
</evidence>
<name>A0A1M5BCG2_9BACT</name>
<keyword evidence="3" id="KW-1185">Reference proteome</keyword>
<dbReference type="RefSeq" id="WP_073043094.1">
    <property type="nucleotide sequence ID" value="NZ_FQUO01000007.1"/>
</dbReference>